<comment type="caution">
    <text evidence="1">The sequence shown here is derived from an EMBL/GenBank/DDBJ whole genome shotgun (WGS) entry which is preliminary data.</text>
</comment>
<dbReference type="AlphaFoldDB" id="A0A3L6S8S2"/>
<dbReference type="OrthoDB" id="10676911at2759"/>
<reference evidence="2" key="1">
    <citation type="journal article" date="2019" name="Nat. Commun.">
        <title>The genome of broomcorn millet.</title>
        <authorList>
            <person name="Zou C."/>
            <person name="Miki D."/>
            <person name="Li D."/>
            <person name="Tang Q."/>
            <person name="Xiao L."/>
            <person name="Rajput S."/>
            <person name="Deng P."/>
            <person name="Jia W."/>
            <person name="Huang R."/>
            <person name="Zhang M."/>
            <person name="Sun Y."/>
            <person name="Hu J."/>
            <person name="Fu X."/>
            <person name="Schnable P.S."/>
            <person name="Li F."/>
            <person name="Zhang H."/>
            <person name="Feng B."/>
            <person name="Zhu X."/>
            <person name="Liu R."/>
            <person name="Schnable J.C."/>
            <person name="Zhu J.-K."/>
            <person name="Zhang H."/>
        </authorList>
    </citation>
    <scope>NUCLEOTIDE SEQUENCE [LARGE SCALE GENOMIC DNA]</scope>
</reference>
<dbReference type="Proteomes" id="UP000275267">
    <property type="component" value="Unassembled WGS sequence"/>
</dbReference>
<protein>
    <submittedName>
        <fullName evidence="1">Uncharacterized protein</fullName>
    </submittedName>
</protein>
<gene>
    <name evidence="1" type="ORF">C2845_PM02G15090</name>
</gene>
<sequence>MDGPGKAEVIHNSMEEISDPSKAIISQTNTRQSDRLKKQGLGNMKIANKAEALLEKKNVEGNYIPFKNSFAVLSNNELIIRAGKLEVETQNLTFEKIVLLKDLEKARASLNEKKEKMEAGCVHSEETSLPL</sequence>
<proteinExistence type="predicted"/>
<accession>A0A3L6S8S2</accession>
<name>A0A3L6S8S2_PANMI</name>
<dbReference type="EMBL" id="PQIB02000005">
    <property type="protein sequence ID" value="RLN16949.1"/>
    <property type="molecule type" value="Genomic_DNA"/>
</dbReference>
<evidence type="ECO:0000313" key="2">
    <source>
        <dbReference type="Proteomes" id="UP000275267"/>
    </source>
</evidence>
<keyword evidence="2" id="KW-1185">Reference proteome</keyword>
<evidence type="ECO:0000313" key="1">
    <source>
        <dbReference type="EMBL" id="RLN16949.1"/>
    </source>
</evidence>
<organism evidence="1 2">
    <name type="scientific">Panicum miliaceum</name>
    <name type="common">Proso millet</name>
    <name type="synonym">Broomcorn millet</name>
    <dbReference type="NCBI Taxonomy" id="4540"/>
    <lineage>
        <taxon>Eukaryota</taxon>
        <taxon>Viridiplantae</taxon>
        <taxon>Streptophyta</taxon>
        <taxon>Embryophyta</taxon>
        <taxon>Tracheophyta</taxon>
        <taxon>Spermatophyta</taxon>
        <taxon>Magnoliopsida</taxon>
        <taxon>Liliopsida</taxon>
        <taxon>Poales</taxon>
        <taxon>Poaceae</taxon>
        <taxon>PACMAD clade</taxon>
        <taxon>Panicoideae</taxon>
        <taxon>Panicodae</taxon>
        <taxon>Paniceae</taxon>
        <taxon>Panicinae</taxon>
        <taxon>Panicum</taxon>
        <taxon>Panicum sect. Panicum</taxon>
    </lineage>
</organism>